<accession>A0ABD0SBN5</accession>
<feature type="region of interest" description="Disordered" evidence="6">
    <location>
        <begin position="198"/>
        <end position="222"/>
    </location>
</feature>
<dbReference type="InterPro" id="IPR028002">
    <property type="entry name" value="Myb_DNA-bind_5"/>
</dbReference>
<dbReference type="Pfam" id="PF13873">
    <property type="entry name" value="Myb_DNA-bind_5"/>
    <property type="match status" value="1"/>
</dbReference>
<dbReference type="EMBL" id="JBEDNZ010000024">
    <property type="protein sequence ID" value="KAL0811462.1"/>
    <property type="molecule type" value="Genomic_DNA"/>
</dbReference>
<evidence type="ECO:0000259" key="7">
    <source>
        <dbReference type="Pfam" id="PF13873"/>
    </source>
</evidence>
<protein>
    <recommendedName>
        <fullName evidence="2">Regulatory protein zeste</fullName>
    </recommendedName>
</protein>
<evidence type="ECO:0000256" key="6">
    <source>
        <dbReference type="SAM" id="MobiDB-lite"/>
    </source>
</evidence>
<keyword evidence="3" id="KW-0805">Transcription regulation</keyword>
<comment type="caution">
    <text evidence="8">The sequence shown here is derived from an EMBL/GenBank/DDBJ whole genome shotgun (WGS) entry which is preliminary data.</text>
</comment>
<dbReference type="AlphaFoldDB" id="A0ABD0SBN5"/>
<evidence type="ECO:0000256" key="4">
    <source>
        <dbReference type="ARBA" id="ARBA00023163"/>
    </source>
</evidence>
<comment type="function">
    <text evidence="5">Involved in transvection phenomena (= synapsis-dependent gene expression), where the synaptic pairing of chromosomes carrying genes with which zeste interacts influences the expression of these genes. Zeste binds to DNA and stimulates transcription from a nearby promoter.</text>
</comment>
<dbReference type="Proteomes" id="UP001549921">
    <property type="component" value="Unassembled WGS sequence"/>
</dbReference>
<feature type="compositionally biased region" description="Polar residues" evidence="6">
    <location>
        <begin position="1"/>
        <end position="16"/>
    </location>
</feature>
<gene>
    <name evidence="8" type="ORF">ABMA28_009862</name>
</gene>
<keyword evidence="4" id="KW-0804">Transcription</keyword>
<evidence type="ECO:0000313" key="8">
    <source>
        <dbReference type="EMBL" id="KAL0811462.1"/>
    </source>
</evidence>
<dbReference type="PANTHER" id="PTHR21411:SF0">
    <property type="entry name" value="REGULATORY PROTEIN ZESTE"/>
    <property type="match status" value="1"/>
</dbReference>
<evidence type="ECO:0000256" key="1">
    <source>
        <dbReference type="ARBA" id="ARBA00011764"/>
    </source>
</evidence>
<feature type="region of interest" description="Disordered" evidence="6">
    <location>
        <begin position="1"/>
        <end position="26"/>
    </location>
</feature>
<evidence type="ECO:0000313" key="9">
    <source>
        <dbReference type="Proteomes" id="UP001549921"/>
    </source>
</evidence>
<evidence type="ECO:0000256" key="2">
    <source>
        <dbReference type="ARBA" id="ARBA00016807"/>
    </source>
</evidence>
<sequence length="273" mass="31784">MIGCQIASNNKQSTENKGIMSDKKRKRNPNWDVIEKRVLRECIQEKLEIIENKCTDTNTNKNKQVAWQNVLKCFNELNQQERSLLEIKQQWRSMKVDAKKQLGAYKKALKSTGGGGRPPSPDETTIKILEMVPLEFEEGENMFDSDTITQKENQKSNQPEIVIEDINDIDLMTEIDKPVDDTHTPLKSIENVSRNQLKIKKRSTENVSNQKEKKNESAKSHRDTAIIKLMEEEHKLKMQQMKEAHKWAKEIHELKMKKIKLKNMLLEIKLSNC</sequence>
<evidence type="ECO:0000256" key="3">
    <source>
        <dbReference type="ARBA" id="ARBA00023015"/>
    </source>
</evidence>
<proteinExistence type="predicted"/>
<organism evidence="8 9">
    <name type="scientific">Loxostege sticticalis</name>
    <name type="common">Beet webworm moth</name>
    <dbReference type="NCBI Taxonomy" id="481309"/>
    <lineage>
        <taxon>Eukaryota</taxon>
        <taxon>Metazoa</taxon>
        <taxon>Ecdysozoa</taxon>
        <taxon>Arthropoda</taxon>
        <taxon>Hexapoda</taxon>
        <taxon>Insecta</taxon>
        <taxon>Pterygota</taxon>
        <taxon>Neoptera</taxon>
        <taxon>Endopterygota</taxon>
        <taxon>Lepidoptera</taxon>
        <taxon>Glossata</taxon>
        <taxon>Ditrysia</taxon>
        <taxon>Pyraloidea</taxon>
        <taxon>Crambidae</taxon>
        <taxon>Pyraustinae</taxon>
        <taxon>Loxostege</taxon>
    </lineage>
</organism>
<feature type="compositionally biased region" description="Basic and acidic residues" evidence="6">
    <location>
        <begin position="210"/>
        <end position="222"/>
    </location>
</feature>
<dbReference type="PANTHER" id="PTHR21411">
    <property type="entry name" value="APONTIC"/>
    <property type="match status" value="1"/>
</dbReference>
<comment type="subunit">
    <text evidence="1">Self-associates forming complexes of several hundred monomers.</text>
</comment>
<reference evidence="8 9" key="1">
    <citation type="submission" date="2024-06" db="EMBL/GenBank/DDBJ databases">
        <title>A chromosome-level genome assembly of beet webworm, Loxostege sticticalis.</title>
        <authorList>
            <person name="Zhang Y."/>
        </authorList>
    </citation>
    <scope>NUCLEOTIDE SEQUENCE [LARGE SCALE GENOMIC DNA]</scope>
    <source>
        <strain evidence="8">AQ028</strain>
        <tissue evidence="8">Male pupae</tissue>
    </source>
</reference>
<name>A0ABD0SBN5_LOXSC</name>
<feature type="domain" description="Myb/SANT-like DNA-binding" evidence="7">
    <location>
        <begin position="27"/>
        <end position="102"/>
    </location>
</feature>
<evidence type="ECO:0000256" key="5">
    <source>
        <dbReference type="ARBA" id="ARBA00025466"/>
    </source>
</evidence>